<dbReference type="Proteomes" id="UP000029223">
    <property type="component" value="Unassembled WGS sequence"/>
</dbReference>
<dbReference type="Pfam" id="PF09526">
    <property type="entry name" value="DUF2387"/>
    <property type="match status" value="1"/>
</dbReference>
<dbReference type="InterPro" id="IPR012658">
    <property type="entry name" value="YheV"/>
</dbReference>
<comment type="caution">
    <text evidence="1">The sequence shown here is derived from an EMBL/GenBank/DDBJ whole genome shotgun (WGS) entry which is preliminary data.</text>
</comment>
<proteinExistence type="predicted"/>
<evidence type="ECO:0000313" key="2">
    <source>
        <dbReference type="Proteomes" id="UP000029223"/>
    </source>
</evidence>
<keyword evidence="2" id="KW-1185">Reference proteome</keyword>
<reference evidence="2" key="1">
    <citation type="submission" date="2014-09" db="EMBL/GenBank/DDBJ databases">
        <title>Vibrio variabilis JCM 19239. (C206) whole genome shotgun sequence.</title>
        <authorList>
            <person name="Sawabe T."/>
            <person name="Meirelles P."/>
            <person name="Nakanishi M."/>
            <person name="Sayaka M."/>
            <person name="Hattori M."/>
            <person name="Ohkuma M."/>
        </authorList>
    </citation>
    <scope>NUCLEOTIDE SEQUENCE [LARGE SCALE GENOMIC DNA]</scope>
    <source>
        <strain evidence="2">JCM 19239</strain>
    </source>
</reference>
<organism evidence="1 2">
    <name type="scientific">Vibrio variabilis</name>
    <dbReference type="NCBI Taxonomy" id="990271"/>
    <lineage>
        <taxon>Bacteria</taxon>
        <taxon>Pseudomonadati</taxon>
        <taxon>Pseudomonadota</taxon>
        <taxon>Gammaproteobacteria</taxon>
        <taxon>Vibrionales</taxon>
        <taxon>Vibrionaceae</taxon>
        <taxon>Vibrio</taxon>
    </lineage>
</organism>
<protein>
    <submittedName>
        <fullName evidence="1">Cytoplasmic protein</fullName>
    </submittedName>
</protein>
<dbReference type="EMBL" id="BBMS01000003">
    <property type="protein sequence ID" value="GAL24375.1"/>
    <property type="molecule type" value="Genomic_DNA"/>
</dbReference>
<accession>A0ABQ0J6H4</accession>
<evidence type="ECO:0000313" key="1">
    <source>
        <dbReference type="EMBL" id="GAL24375.1"/>
    </source>
</evidence>
<sequence length="47" mass="5510">MSSIKKRFIAGASCPKCSTQDSLRWWIENNVEWVECVDCEFTEQRTP</sequence>
<dbReference type="NCBIfam" id="TIGR02443">
    <property type="entry name" value="YheV family putative zinc ribbon protein"/>
    <property type="match status" value="1"/>
</dbReference>
<name>A0ABQ0J6H4_9VIBR</name>
<gene>
    <name evidence="1" type="ORF">JCM19239_4078</name>
</gene>
<reference evidence="2" key="2">
    <citation type="submission" date="2014-09" db="EMBL/GenBank/DDBJ databases">
        <authorList>
            <consortium name="NBRP consortium"/>
            <person name="Sawabe T."/>
            <person name="Meirelles P."/>
            <person name="Nakanishi M."/>
            <person name="Sayaka M."/>
            <person name="Hattori M."/>
            <person name="Ohkuma M."/>
        </authorList>
    </citation>
    <scope>NUCLEOTIDE SEQUENCE [LARGE SCALE GENOMIC DNA]</scope>
    <source>
        <strain evidence="2">JCM 19239</strain>
    </source>
</reference>